<reference evidence="1 2" key="1">
    <citation type="submission" date="2019-12" db="EMBL/GenBank/DDBJ databases">
        <title>Maritimibacter sp. nov. sp. isolated from sea sand.</title>
        <authorList>
            <person name="Kim J."/>
            <person name="Jeong S.E."/>
            <person name="Jung H.S."/>
            <person name="Jeon C.O."/>
        </authorList>
    </citation>
    <scope>NUCLEOTIDE SEQUENCE [LARGE SCALE GENOMIC DNA]</scope>
    <source>
        <strain evidence="1 2">DP07</strain>
    </source>
</reference>
<dbReference type="SUPFAM" id="SSF54637">
    <property type="entry name" value="Thioesterase/thiol ester dehydrase-isomerase"/>
    <property type="match status" value="1"/>
</dbReference>
<sequence>MSEPFIHEIKVTWGDCDPAQIVYTGRIPNFCLDAINAFVDHHLGGGWFVQEMDNDMGMPFVSMALDFRAPVTPRHPLRCEVVPTRLGNTSITFRVTGRQDGKLNFEGTFTEVFVQASTFTKNPPPDHVRAVLEPLVRD</sequence>
<dbReference type="AlphaFoldDB" id="A0A845M478"/>
<gene>
    <name evidence="1" type="ORF">GQE99_05735</name>
</gene>
<keyword evidence="2" id="KW-1185">Reference proteome</keyword>
<organism evidence="1 2">
    <name type="scientific">Maritimibacter harenae</name>
    <dbReference type="NCBI Taxonomy" id="2606218"/>
    <lineage>
        <taxon>Bacteria</taxon>
        <taxon>Pseudomonadati</taxon>
        <taxon>Pseudomonadota</taxon>
        <taxon>Alphaproteobacteria</taxon>
        <taxon>Rhodobacterales</taxon>
        <taxon>Roseobacteraceae</taxon>
        <taxon>Maritimibacter</taxon>
    </lineage>
</organism>
<dbReference type="Gene3D" id="3.10.129.10">
    <property type="entry name" value="Hotdog Thioesterase"/>
    <property type="match status" value="1"/>
</dbReference>
<evidence type="ECO:0000313" key="1">
    <source>
        <dbReference type="EMBL" id="MZR12517.1"/>
    </source>
</evidence>
<protein>
    <submittedName>
        <fullName evidence="1">Acyl-CoA thioesterase</fullName>
    </submittedName>
</protein>
<accession>A0A845M478</accession>
<dbReference type="Pfam" id="PF13279">
    <property type="entry name" value="4HBT_2"/>
    <property type="match status" value="1"/>
</dbReference>
<dbReference type="RefSeq" id="WP_161350634.1">
    <property type="nucleotide sequence ID" value="NZ_WTUX01000010.1"/>
</dbReference>
<comment type="caution">
    <text evidence="1">The sequence shown here is derived from an EMBL/GenBank/DDBJ whole genome shotgun (WGS) entry which is preliminary data.</text>
</comment>
<dbReference type="CDD" id="cd00586">
    <property type="entry name" value="4HBT"/>
    <property type="match status" value="1"/>
</dbReference>
<name>A0A845M478_9RHOB</name>
<evidence type="ECO:0000313" key="2">
    <source>
        <dbReference type="Proteomes" id="UP000467322"/>
    </source>
</evidence>
<dbReference type="InterPro" id="IPR029069">
    <property type="entry name" value="HotDog_dom_sf"/>
</dbReference>
<dbReference type="EMBL" id="WTUX01000010">
    <property type="protein sequence ID" value="MZR12517.1"/>
    <property type="molecule type" value="Genomic_DNA"/>
</dbReference>
<proteinExistence type="predicted"/>
<dbReference type="Proteomes" id="UP000467322">
    <property type="component" value="Unassembled WGS sequence"/>
</dbReference>